<accession>A0ACC3BE48</accession>
<evidence type="ECO:0000313" key="1">
    <source>
        <dbReference type="EMBL" id="KAK1149032.1"/>
    </source>
</evidence>
<sequence>MSFNLLTTRLLSGFLFALTFLFLFHGTAARALHAHWADDNFLLENATLPLQPRDDHHAENLLHFLSKRAPPETVEEGARKAESELLCYFGADDAPTQAGWKDEDLDKWYSDTNYYSDGSDIPPDGLSFTGKTLAKEMAALKIPAKIGDRGLQKFHWRQNKEFEFNGKEYDGTPGYYKGVMSVERGFISAEDNVNPAPKPGAAHPPLYKLSDVYFAEWQRQAGESKNIKKLRYFLRYHIENEDTLAIISEITNEFTTLEEWPGTEFTIYKRVRGQVQGTDEGKALLRTPNGVGVAYFLLTNKKVLGKRIPDTVRIWKTQEGVEEDITWVHMLFHIVEYKGV</sequence>
<proteinExistence type="predicted"/>
<evidence type="ECO:0000313" key="2">
    <source>
        <dbReference type="Proteomes" id="UP001177260"/>
    </source>
</evidence>
<organism evidence="1 2">
    <name type="scientific">Aspergillus melleus</name>
    <dbReference type="NCBI Taxonomy" id="138277"/>
    <lineage>
        <taxon>Eukaryota</taxon>
        <taxon>Fungi</taxon>
        <taxon>Dikarya</taxon>
        <taxon>Ascomycota</taxon>
        <taxon>Pezizomycotina</taxon>
        <taxon>Eurotiomycetes</taxon>
        <taxon>Eurotiomycetidae</taxon>
        <taxon>Eurotiales</taxon>
        <taxon>Aspergillaceae</taxon>
        <taxon>Aspergillus</taxon>
        <taxon>Aspergillus subgen. Circumdati</taxon>
    </lineage>
</organism>
<keyword evidence="2" id="KW-1185">Reference proteome</keyword>
<reference evidence="1 2" key="1">
    <citation type="journal article" date="2023" name="ACS Omega">
        <title>Identification of the Neoaspergillic Acid Biosynthesis Gene Cluster by Establishing an In Vitro CRISPR-Ribonucleoprotein Genetic System in Aspergillus melleus.</title>
        <authorList>
            <person name="Yuan B."/>
            <person name="Grau M.F."/>
            <person name="Murata R.M."/>
            <person name="Torok T."/>
            <person name="Venkateswaran K."/>
            <person name="Stajich J.E."/>
            <person name="Wang C.C.C."/>
        </authorList>
    </citation>
    <scope>NUCLEOTIDE SEQUENCE [LARGE SCALE GENOMIC DNA]</scope>
    <source>
        <strain evidence="1 2">IMV 1140</strain>
    </source>
</reference>
<comment type="caution">
    <text evidence="1">The sequence shown here is derived from an EMBL/GenBank/DDBJ whole genome shotgun (WGS) entry which is preliminary data.</text>
</comment>
<dbReference type="EMBL" id="JAOPJF010000005">
    <property type="protein sequence ID" value="KAK1149032.1"/>
    <property type="molecule type" value="Genomic_DNA"/>
</dbReference>
<protein>
    <submittedName>
        <fullName evidence="1">Mitochondrial import inner membrane translocase subunit tim8</fullName>
    </submittedName>
</protein>
<name>A0ACC3BE48_9EURO</name>
<gene>
    <name evidence="1" type="primary">TIM8_1</name>
    <name evidence="1" type="ORF">N8T08_007709</name>
</gene>
<dbReference type="Proteomes" id="UP001177260">
    <property type="component" value="Unassembled WGS sequence"/>
</dbReference>